<dbReference type="RefSeq" id="WP_134760211.1">
    <property type="nucleotide sequence ID" value="NZ_SOZD01000001.1"/>
</dbReference>
<dbReference type="InterPro" id="IPR024455">
    <property type="entry name" value="Phage_capsid"/>
</dbReference>
<dbReference type="AlphaFoldDB" id="A0A4Y8RT87"/>
<dbReference type="EMBL" id="SOZD01000001">
    <property type="protein sequence ID" value="TFF27520.1"/>
    <property type="molecule type" value="Genomic_DNA"/>
</dbReference>
<sequence>MTQHMPPIEFKGDDGDPVEIVTKSLDDLQKSVDDRLKAVETKADTSKLVERIDKLEAKGNRPIGDGRQEKDDEIEKKALSTFLRSGVHALDDVEKKTLNLGSNPAGGYVVAPEFSTRVLQTISEQSPMRSVANIMSIGTTEVYIPKLISNVQPGWVTETGPRPTSEPAFDQQKIEVFEQAVIVPVSQQLLEDSFLDLEAFLRNHIAREFAKMEAAALVNGDGNGKPKGFLADAASYEAVPVKDDGSDLVDALMALYYALPTEYARRATWALNRKTLAAIRGLKDANGAFIWQPGLTESAPASLLGRPIVEMVDMPDLADGAYPVAFGDFRTGYQIVDRVGIQTMRDDYTGADNGIVKIRARRRVGGATVMPEAIAVLEGVAAA</sequence>
<evidence type="ECO:0000256" key="1">
    <source>
        <dbReference type="ARBA" id="ARBA00004328"/>
    </source>
</evidence>
<gene>
    <name evidence="3" type="ORF">E3C22_03420</name>
</gene>
<dbReference type="SUPFAM" id="SSF56563">
    <property type="entry name" value="Major capsid protein gp5"/>
    <property type="match status" value="1"/>
</dbReference>
<feature type="domain" description="Phage capsid-like C-terminal" evidence="2">
    <location>
        <begin position="106"/>
        <end position="378"/>
    </location>
</feature>
<evidence type="ECO:0000313" key="4">
    <source>
        <dbReference type="Proteomes" id="UP000298179"/>
    </source>
</evidence>
<evidence type="ECO:0000259" key="2">
    <source>
        <dbReference type="Pfam" id="PF05065"/>
    </source>
</evidence>
<keyword evidence="4" id="KW-1185">Reference proteome</keyword>
<accession>A0A4Y8RT87</accession>
<dbReference type="Gene3D" id="3.30.2400.10">
    <property type="entry name" value="Major capsid protein gp5"/>
    <property type="match status" value="1"/>
</dbReference>
<comment type="subcellular location">
    <subcellularLocation>
        <location evidence="1">Virion</location>
    </subcellularLocation>
</comment>
<dbReference type="InterPro" id="IPR054612">
    <property type="entry name" value="Phage_capsid-like_C"/>
</dbReference>
<dbReference type="Pfam" id="PF05065">
    <property type="entry name" value="Phage_capsid"/>
    <property type="match status" value="1"/>
</dbReference>
<comment type="caution">
    <text evidence="3">The sequence shown here is derived from an EMBL/GenBank/DDBJ whole genome shotgun (WGS) entry which is preliminary data.</text>
</comment>
<reference evidence="3 4" key="1">
    <citation type="submission" date="2019-03" db="EMBL/GenBank/DDBJ databases">
        <title>Jiella endophytica sp. nov., a novel endophytic bacterium isolated from root of Ficus microcarpa Linn. f.</title>
        <authorList>
            <person name="Tuo L."/>
        </authorList>
    </citation>
    <scope>NUCLEOTIDE SEQUENCE [LARGE SCALE GENOMIC DNA]</scope>
    <source>
        <strain evidence="3 4">CBS5Q-3</strain>
    </source>
</reference>
<protein>
    <submittedName>
        <fullName evidence="3">Phage major capsid protein</fullName>
    </submittedName>
</protein>
<dbReference type="OrthoDB" id="9786516at2"/>
<evidence type="ECO:0000313" key="3">
    <source>
        <dbReference type="EMBL" id="TFF27520.1"/>
    </source>
</evidence>
<dbReference type="NCBIfam" id="TIGR01554">
    <property type="entry name" value="major_cap_HK97"/>
    <property type="match status" value="1"/>
</dbReference>
<dbReference type="Gene3D" id="3.30.2320.10">
    <property type="entry name" value="hypothetical protein PF0899 domain"/>
    <property type="match status" value="1"/>
</dbReference>
<name>A0A4Y8RT87_9HYPH</name>
<dbReference type="Proteomes" id="UP000298179">
    <property type="component" value="Unassembled WGS sequence"/>
</dbReference>
<organism evidence="3 4">
    <name type="scientific">Jiella endophytica</name>
    <dbReference type="NCBI Taxonomy" id="2558362"/>
    <lineage>
        <taxon>Bacteria</taxon>
        <taxon>Pseudomonadati</taxon>
        <taxon>Pseudomonadota</taxon>
        <taxon>Alphaproteobacteria</taxon>
        <taxon>Hyphomicrobiales</taxon>
        <taxon>Aurantimonadaceae</taxon>
        <taxon>Jiella</taxon>
    </lineage>
</organism>
<proteinExistence type="predicted"/>